<organism evidence="1 2">
    <name type="scientific">Collybiopsis luxurians FD-317 M1</name>
    <dbReference type="NCBI Taxonomy" id="944289"/>
    <lineage>
        <taxon>Eukaryota</taxon>
        <taxon>Fungi</taxon>
        <taxon>Dikarya</taxon>
        <taxon>Basidiomycota</taxon>
        <taxon>Agaricomycotina</taxon>
        <taxon>Agaricomycetes</taxon>
        <taxon>Agaricomycetidae</taxon>
        <taxon>Agaricales</taxon>
        <taxon>Marasmiineae</taxon>
        <taxon>Omphalotaceae</taxon>
        <taxon>Collybiopsis</taxon>
        <taxon>Collybiopsis luxurians</taxon>
    </lineage>
</organism>
<accession>A0A0D0BY01</accession>
<dbReference type="HOGENOM" id="CLU_980440_0_0_1"/>
<proteinExistence type="predicted"/>
<keyword evidence="2" id="KW-1185">Reference proteome</keyword>
<dbReference type="AlphaFoldDB" id="A0A0D0BY01"/>
<protein>
    <submittedName>
        <fullName evidence="1">Unplaced genomic scaffold GYMLUscaffold_65, whole genome shotgun sequence</fullName>
    </submittedName>
</protein>
<evidence type="ECO:0000313" key="1">
    <source>
        <dbReference type="EMBL" id="KIK54714.1"/>
    </source>
</evidence>
<dbReference type="OrthoDB" id="3265206at2759"/>
<gene>
    <name evidence="1" type="ORF">GYMLUDRAFT_99872</name>
</gene>
<reference evidence="1 2" key="1">
    <citation type="submission" date="2014-04" db="EMBL/GenBank/DDBJ databases">
        <title>Evolutionary Origins and Diversification of the Mycorrhizal Mutualists.</title>
        <authorList>
            <consortium name="DOE Joint Genome Institute"/>
            <consortium name="Mycorrhizal Genomics Consortium"/>
            <person name="Kohler A."/>
            <person name="Kuo A."/>
            <person name="Nagy L.G."/>
            <person name="Floudas D."/>
            <person name="Copeland A."/>
            <person name="Barry K.W."/>
            <person name="Cichocki N."/>
            <person name="Veneault-Fourrey C."/>
            <person name="LaButti K."/>
            <person name="Lindquist E.A."/>
            <person name="Lipzen A."/>
            <person name="Lundell T."/>
            <person name="Morin E."/>
            <person name="Murat C."/>
            <person name="Riley R."/>
            <person name="Ohm R."/>
            <person name="Sun H."/>
            <person name="Tunlid A."/>
            <person name="Henrissat B."/>
            <person name="Grigoriev I.V."/>
            <person name="Hibbett D.S."/>
            <person name="Martin F."/>
        </authorList>
    </citation>
    <scope>NUCLEOTIDE SEQUENCE [LARGE SCALE GENOMIC DNA]</scope>
    <source>
        <strain evidence="1 2">FD-317 M1</strain>
    </source>
</reference>
<dbReference type="Proteomes" id="UP000053593">
    <property type="component" value="Unassembled WGS sequence"/>
</dbReference>
<sequence length="277" mass="31450">MATINFDIAETIRATRESIEAVYNARNNEKEKRKNARMAVYCALSLHPALDSLHFPTLHNSLGALANIYDPQDRSWPMKWFQARDKHFGRLALLGSIGQRARVMLILLWVIGHRLSDDKVESLISQACEEGIDKIPVVSQAVPKAEVYKWADKIVTFRDVLVSLRKTIKKRQPMKKGCNPFEKPNFKPKTEREPILASESYAMNRLSIASTETRQYDVWDEPGLLLRMPQQGVLIPKSHLTGLIINWCVDHYGLAQRVSGEEGRNDSIRRSAADSGI</sequence>
<name>A0A0D0BY01_9AGAR</name>
<evidence type="ECO:0000313" key="2">
    <source>
        <dbReference type="Proteomes" id="UP000053593"/>
    </source>
</evidence>
<dbReference type="EMBL" id="KN834813">
    <property type="protein sequence ID" value="KIK54714.1"/>
    <property type="molecule type" value="Genomic_DNA"/>
</dbReference>